<evidence type="ECO:0000313" key="2">
    <source>
        <dbReference type="EMBL" id="ACQ81004.1"/>
    </source>
</evidence>
<dbReference type="InterPro" id="IPR037401">
    <property type="entry name" value="SnoaL-like"/>
</dbReference>
<proteinExistence type="predicted"/>
<dbReference type="RefSeq" id="WP_015883244.1">
    <property type="nucleotide sequence ID" value="NC_012669.1"/>
</dbReference>
<reference evidence="2 3" key="1">
    <citation type="journal article" date="2009" name="Stand. Genomic Sci.">
        <title>Complete genome sequence of Beutenbergia cavernae type strain (HKI 0122).</title>
        <authorList>
            <person name="Land M."/>
            <person name="Pukall R."/>
            <person name="Abt B."/>
            <person name="Goker M."/>
            <person name="Rohde M."/>
            <person name="Glavina Del Rio T."/>
            <person name="Tice H."/>
            <person name="Copeland A."/>
            <person name="Cheng J.F."/>
            <person name="Lucas S."/>
            <person name="Chen F."/>
            <person name="Nolan M."/>
            <person name="Bruce D."/>
            <person name="Goodwin L."/>
            <person name="Pitluck S."/>
            <person name="Ivanova N."/>
            <person name="Mavromatis K."/>
            <person name="Ovchinnikova G."/>
            <person name="Pati A."/>
            <person name="Chen A."/>
            <person name="Palaniappan K."/>
            <person name="Hauser L."/>
            <person name="Chang Y.J."/>
            <person name="Jefferies C.C."/>
            <person name="Saunders E."/>
            <person name="Brettin T."/>
            <person name="Detter J.C."/>
            <person name="Han C."/>
            <person name="Chain P."/>
            <person name="Bristow J."/>
            <person name="Eisen J.A."/>
            <person name="Markowitz V."/>
            <person name="Hugenholtz P."/>
            <person name="Kyrpides N.C."/>
            <person name="Klenk H.P."/>
            <person name="Lapidus A."/>
        </authorList>
    </citation>
    <scope>NUCLEOTIDE SEQUENCE [LARGE SCALE GENOMIC DNA]</scope>
    <source>
        <strain evidence="3">ATCC BAA-8 / DSM 12333 / NBRC 16432</strain>
    </source>
</reference>
<gene>
    <name evidence="2" type="ordered locus">Bcav_2759</name>
</gene>
<feature type="domain" description="SnoaL-like" evidence="1">
    <location>
        <begin position="11"/>
        <end position="104"/>
    </location>
</feature>
<accession>C5BYA4</accession>
<sequence length="132" mass="14786">MDVTRAPAQVIERLWARMSARDWTGLGELIAEDVVVDWPSSAERIVGRANYVAVNAEYPEGWSIRVLGIVADGDRVVSEVEVPMEGAETFRVASFWTVRDGVVTHATEYWTTVDGDPSPEWRRRLVEPMPLG</sequence>
<dbReference type="Proteomes" id="UP000007962">
    <property type="component" value="Chromosome"/>
</dbReference>
<name>C5BYA4_BEUC1</name>
<dbReference type="Gene3D" id="3.10.450.50">
    <property type="match status" value="1"/>
</dbReference>
<evidence type="ECO:0000313" key="3">
    <source>
        <dbReference type="Proteomes" id="UP000007962"/>
    </source>
</evidence>
<dbReference type="EMBL" id="CP001618">
    <property type="protein sequence ID" value="ACQ81004.1"/>
    <property type="molecule type" value="Genomic_DNA"/>
</dbReference>
<protein>
    <recommendedName>
        <fullName evidence="1">SnoaL-like domain-containing protein</fullName>
    </recommendedName>
</protein>
<dbReference type="KEGG" id="bcv:Bcav_2759"/>
<dbReference type="AlphaFoldDB" id="C5BYA4"/>
<keyword evidence="3" id="KW-1185">Reference proteome</keyword>
<dbReference type="Pfam" id="PF12680">
    <property type="entry name" value="SnoaL_2"/>
    <property type="match status" value="1"/>
</dbReference>
<dbReference type="SUPFAM" id="SSF54427">
    <property type="entry name" value="NTF2-like"/>
    <property type="match status" value="1"/>
</dbReference>
<dbReference type="OrthoDB" id="3826377at2"/>
<evidence type="ECO:0000259" key="1">
    <source>
        <dbReference type="Pfam" id="PF12680"/>
    </source>
</evidence>
<dbReference type="eggNOG" id="COG3631">
    <property type="taxonomic scope" value="Bacteria"/>
</dbReference>
<dbReference type="HOGENOM" id="CLU_136060_2_0_11"/>
<dbReference type="InterPro" id="IPR032710">
    <property type="entry name" value="NTF2-like_dom_sf"/>
</dbReference>
<organism evidence="2 3">
    <name type="scientific">Beutenbergia cavernae (strain ATCC BAA-8 / DSM 12333 / CCUG 43141 / JCM 11478 / NBRC 16432 / NCIMB 13614 / HKI 0122)</name>
    <dbReference type="NCBI Taxonomy" id="471853"/>
    <lineage>
        <taxon>Bacteria</taxon>
        <taxon>Bacillati</taxon>
        <taxon>Actinomycetota</taxon>
        <taxon>Actinomycetes</taxon>
        <taxon>Micrococcales</taxon>
        <taxon>Beutenbergiaceae</taxon>
        <taxon>Beutenbergia</taxon>
    </lineage>
</organism>